<dbReference type="eggNOG" id="KOG0929">
    <property type="taxonomic scope" value="Eukaryota"/>
</dbReference>
<dbReference type="STRING" id="554065.E1ZL68"/>
<dbReference type="RefSeq" id="XP_005845609.1">
    <property type="nucleotide sequence ID" value="XM_005845547.1"/>
</dbReference>
<evidence type="ECO:0000313" key="1">
    <source>
        <dbReference type="EMBL" id="EFN53507.1"/>
    </source>
</evidence>
<protein>
    <recommendedName>
        <fullName evidence="3">Mon2/Sec7/BIG1-like HDS domain-containing protein</fullName>
    </recommendedName>
</protein>
<feature type="non-terminal residue" evidence="1">
    <location>
        <position position="122"/>
    </location>
</feature>
<dbReference type="PANTHER" id="PTHR10663:SF375">
    <property type="entry name" value="LD29171P"/>
    <property type="match status" value="1"/>
</dbReference>
<evidence type="ECO:0008006" key="3">
    <source>
        <dbReference type="Google" id="ProtNLM"/>
    </source>
</evidence>
<dbReference type="GeneID" id="17352966"/>
<evidence type="ECO:0000313" key="2">
    <source>
        <dbReference type="Proteomes" id="UP000008141"/>
    </source>
</evidence>
<proteinExistence type="predicted"/>
<dbReference type="AlphaFoldDB" id="E1ZL68"/>
<gene>
    <name evidence="1" type="ORF">CHLNCDRAFT_13798</name>
</gene>
<dbReference type="OrthoDB" id="430364at2759"/>
<organism evidence="2">
    <name type="scientific">Chlorella variabilis</name>
    <name type="common">Green alga</name>
    <dbReference type="NCBI Taxonomy" id="554065"/>
    <lineage>
        <taxon>Eukaryota</taxon>
        <taxon>Viridiplantae</taxon>
        <taxon>Chlorophyta</taxon>
        <taxon>core chlorophytes</taxon>
        <taxon>Trebouxiophyceae</taxon>
        <taxon>Chlorellales</taxon>
        <taxon>Chlorellaceae</taxon>
        <taxon>Chlorella clade</taxon>
        <taxon>Chlorella</taxon>
    </lineage>
</organism>
<sequence length="122" mass="13679">VAAIERLYTNSASLHGDAVLSFMRALCAVSQEELHPNQPGERPRVTLLQKVVECAYHNQARIRLVWSRLWSVVAQHLVSAACHTDAYVAMYAVDALRQLAAKLLDRAELARFTHQGEALRPF</sequence>
<dbReference type="InParanoid" id="E1ZL68"/>
<dbReference type="EMBL" id="GL433851">
    <property type="protein sequence ID" value="EFN53507.1"/>
    <property type="molecule type" value="Genomic_DNA"/>
</dbReference>
<dbReference type="KEGG" id="cvr:CHLNCDRAFT_13798"/>
<accession>E1ZL68</accession>
<dbReference type="PANTHER" id="PTHR10663">
    <property type="entry name" value="GUANYL-NUCLEOTIDE EXCHANGE FACTOR"/>
    <property type="match status" value="1"/>
</dbReference>
<keyword evidence="2" id="KW-1185">Reference proteome</keyword>
<dbReference type="Proteomes" id="UP000008141">
    <property type="component" value="Unassembled WGS sequence"/>
</dbReference>
<reference evidence="1 2" key="1">
    <citation type="journal article" date="2010" name="Plant Cell">
        <title>The Chlorella variabilis NC64A genome reveals adaptation to photosymbiosis, coevolution with viruses, and cryptic sex.</title>
        <authorList>
            <person name="Blanc G."/>
            <person name="Duncan G."/>
            <person name="Agarkova I."/>
            <person name="Borodovsky M."/>
            <person name="Gurnon J."/>
            <person name="Kuo A."/>
            <person name="Lindquist E."/>
            <person name="Lucas S."/>
            <person name="Pangilinan J."/>
            <person name="Polle J."/>
            <person name="Salamov A."/>
            <person name="Terry A."/>
            <person name="Yamada T."/>
            <person name="Dunigan D.D."/>
            <person name="Grigoriev I.V."/>
            <person name="Claverie J.M."/>
            <person name="Van Etten J.L."/>
        </authorList>
    </citation>
    <scope>NUCLEOTIDE SEQUENCE [LARGE SCALE GENOMIC DNA]</scope>
    <source>
        <strain evidence="1 2">NC64A</strain>
    </source>
</reference>
<dbReference type="GO" id="GO:0005802">
    <property type="term" value="C:trans-Golgi network"/>
    <property type="evidence" value="ECO:0007669"/>
    <property type="project" value="TreeGrafter"/>
</dbReference>
<name>E1ZL68_CHLVA</name>
<feature type="non-terminal residue" evidence="1">
    <location>
        <position position="1"/>
    </location>
</feature>